<reference evidence="3" key="1">
    <citation type="journal article" date="2013" name="Nature">
        <title>Draft genome of the wheat A-genome progenitor Triticum urartu.</title>
        <authorList>
            <person name="Ling H.Q."/>
            <person name="Zhao S."/>
            <person name="Liu D."/>
            <person name="Wang J."/>
            <person name="Sun H."/>
            <person name="Zhang C."/>
            <person name="Fan H."/>
            <person name="Li D."/>
            <person name="Dong L."/>
            <person name="Tao Y."/>
            <person name="Gao C."/>
            <person name="Wu H."/>
            <person name="Li Y."/>
            <person name="Cui Y."/>
            <person name="Guo X."/>
            <person name="Zheng S."/>
            <person name="Wang B."/>
            <person name="Yu K."/>
            <person name="Liang Q."/>
            <person name="Yang W."/>
            <person name="Lou X."/>
            <person name="Chen J."/>
            <person name="Feng M."/>
            <person name="Jian J."/>
            <person name="Zhang X."/>
            <person name="Luo G."/>
            <person name="Jiang Y."/>
            <person name="Liu J."/>
            <person name="Wang Z."/>
            <person name="Sha Y."/>
            <person name="Zhang B."/>
            <person name="Wu H."/>
            <person name="Tang D."/>
            <person name="Shen Q."/>
            <person name="Xue P."/>
            <person name="Zou S."/>
            <person name="Wang X."/>
            <person name="Liu X."/>
            <person name="Wang F."/>
            <person name="Yang Y."/>
            <person name="An X."/>
            <person name="Dong Z."/>
            <person name="Zhang K."/>
            <person name="Zhang X."/>
            <person name="Luo M.C."/>
            <person name="Dvorak J."/>
            <person name="Tong Y."/>
            <person name="Wang J."/>
            <person name="Yang H."/>
            <person name="Li Z."/>
            <person name="Wang D."/>
            <person name="Zhang A."/>
            <person name="Wang J."/>
        </authorList>
    </citation>
    <scope>NUCLEOTIDE SEQUENCE</scope>
    <source>
        <strain evidence="3">cv. G1812</strain>
    </source>
</reference>
<protein>
    <submittedName>
        <fullName evidence="2">Uncharacterized protein</fullName>
    </submittedName>
</protein>
<sequence>MDAALPFPPAGIKTWSVAPTAQKVSAILFPSLSPSSALRPLRVPCVRRARDRWRPATASRGARRSGAPSSTPSSSASSASRAPSCREQASTTSSMVTGRTTALAAERPCTSPPPNSTPAAAGRPSSKDFLEPYTGRLTLMVGGLRSHAQLAVGIWAMCSREKASRRLPMSATASTAFPSSLLLPPPESGSRVIWMNL</sequence>
<name>A0A8R7QTH8_TRIUA</name>
<feature type="compositionally biased region" description="Polar residues" evidence="1">
    <location>
        <begin position="87"/>
        <end position="100"/>
    </location>
</feature>
<dbReference type="EnsemblPlants" id="TuG1812G0600003538.01.T01">
    <property type="protein sequence ID" value="TuG1812G0600003538.01.T01"/>
    <property type="gene ID" value="TuG1812G0600003538.01"/>
</dbReference>
<evidence type="ECO:0000313" key="2">
    <source>
        <dbReference type="EnsemblPlants" id="TuG1812G0600003538.01.T01"/>
    </source>
</evidence>
<evidence type="ECO:0000256" key="1">
    <source>
        <dbReference type="SAM" id="MobiDB-lite"/>
    </source>
</evidence>
<proteinExistence type="predicted"/>
<organism evidence="2 3">
    <name type="scientific">Triticum urartu</name>
    <name type="common">Red wild einkorn</name>
    <name type="synonym">Crithodium urartu</name>
    <dbReference type="NCBI Taxonomy" id="4572"/>
    <lineage>
        <taxon>Eukaryota</taxon>
        <taxon>Viridiplantae</taxon>
        <taxon>Streptophyta</taxon>
        <taxon>Embryophyta</taxon>
        <taxon>Tracheophyta</taxon>
        <taxon>Spermatophyta</taxon>
        <taxon>Magnoliopsida</taxon>
        <taxon>Liliopsida</taxon>
        <taxon>Poales</taxon>
        <taxon>Poaceae</taxon>
        <taxon>BOP clade</taxon>
        <taxon>Pooideae</taxon>
        <taxon>Triticodae</taxon>
        <taxon>Triticeae</taxon>
        <taxon>Triticinae</taxon>
        <taxon>Triticum</taxon>
    </lineage>
</organism>
<accession>A0A8R7QTH8</accession>
<dbReference type="Proteomes" id="UP000015106">
    <property type="component" value="Chromosome 6"/>
</dbReference>
<dbReference type="AlphaFoldDB" id="A0A8R7QTH8"/>
<reference evidence="2" key="3">
    <citation type="submission" date="2022-06" db="UniProtKB">
        <authorList>
            <consortium name="EnsemblPlants"/>
        </authorList>
    </citation>
    <scope>IDENTIFICATION</scope>
</reference>
<dbReference type="Gramene" id="TuG1812G0600003538.01.T01">
    <property type="protein sequence ID" value="TuG1812G0600003538.01.T01"/>
    <property type="gene ID" value="TuG1812G0600003538.01"/>
</dbReference>
<feature type="region of interest" description="Disordered" evidence="1">
    <location>
        <begin position="52"/>
        <end position="128"/>
    </location>
</feature>
<feature type="compositionally biased region" description="Low complexity" evidence="1">
    <location>
        <begin position="55"/>
        <end position="83"/>
    </location>
</feature>
<keyword evidence="3" id="KW-1185">Reference proteome</keyword>
<reference evidence="2" key="2">
    <citation type="submission" date="2018-03" db="EMBL/GenBank/DDBJ databases">
        <title>The Triticum urartu genome reveals the dynamic nature of wheat genome evolution.</title>
        <authorList>
            <person name="Ling H."/>
            <person name="Ma B."/>
            <person name="Shi X."/>
            <person name="Liu H."/>
            <person name="Dong L."/>
            <person name="Sun H."/>
            <person name="Cao Y."/>
            <person name="Gao Q."/>
            <person name="Zheng S."/>
            <person name="Li Y."/>
            <person name="Yu Y."/>
            <person name="Du H."/>
            <person name="Qi M."/>
            <person name="Li Y."/>
            <person name="Yu H."/>
            <person name="Cui Y."/>
            <person name="Wang N."/>
            <person name="Chen C."/>
            <person name="Wu H."/>
            <person name="Zhao Y."/>
            <person name="Zhang J."/>
            <person name="Li Y."/>
            <person name="Zhou W."/>
            <person name="Zhang B."/>
            <person name="Hu W."/>
            <person name="Eijk M."/>
            <person name="Tang J."/>
            <person name="Witsenboer H."/>
            <person name="Zhao S."/>
            <person name="Li Z."/>
            <person name="Zhang A."/>
            <person name="Wang D."/>
            <person name="Liang C."/>
        </authorList>
    </citation>
    <scope>NUCLEOTIDE SEQUENCE [LARGE SCALE GENOMIC DNA]</scope>
    <source>
        <strain evidence="2">cv. G1812</strain>
    </source>
</reference>
<evidence type="ECO:0000313" key="3">
    <source>
        <dbReference type="Proteomes" id="UP000015106"/>
    </source>
</evidence>